<comment type="caution">
    <text evidence="2">The sequence shown here is derived from an EMBL/GenBank/DDBJ whole genome shotgun (WGS) entry which is preliminary data.</text>
</comment>
<evidence type="ECO:0000313" key="3">
    <source>
        <dbReference type="Proteomes" id="UP000823388"/>
    </source>
</evidence>
<feature type="region of interest" description="Disordered" evidence="1">
    <location>
        <begin position="241"/>
        <end position="316"/>
    </location>
</feature>
<dbReference type="EMBL" id="CM029038">
    <property type="protein sequence ID" value="KAG2648127.1"/>
    <property type="molecule type" value="Genomic_DNA"/>
</dbReference>
<name>A0A8T0WPQ9_PANVG</name>
<feature type="compositionally biased region" description="Low complexity" evidence="1">
    <location>
        <begin position="258"/>
        <end position="269"/>
    </location>
</feature>
<feature type="compositionally biased region" description="Basic and acidic residues" evidence="1">
    <location>
        <begin position="12"/>
        <end position="21"/>
    </location>
</feature>
<dbReference type="PANTHER" id="PTHR34792">
    <property type="entry name" value="OS02G0121500 PROTEIN"/>
    <property type="match status" value="1"/>
</dbReference>
<gene>
    <name evidence="2" type="ORF">PVAP13_1NG048700</name>
</gene>
<sequence length="649" mass="70998">MQIGAGAGCNGKDSEGGDHKVALRQKKLKEKSFKWRSTNSDMNKVEAGESDEVYDDTVLCSLSTASFSSLVSRKRVRNLGKVAEHCDAVDPPVPRKLRSGLESERRGSICWPNNKIIDLSAIKKRVGRFVSASSRHVKKRRNLSAISAQISFVDQKTRFNGSSLFTEEEEVIADVLLSLSQISSLSELTVDKATADSSNLNVASTSYSEGATKGGDDIVILPSPANDLASQATCIDKEVGRTNSVPHANPVPGATDQSSNINPPSSENEQMQDLSLGTVVNLPSPSKDSSNNSTPKQQKVRFDDSQSYAAKKPEAPLWLVNSNKSDISPHEREKAKNISAQEIVPLSQTPLPRTADGYLIKPSSKLTAHKNTTSQASKFTAPVNQDKSYLQPSLVKNVGSTKAWKRSITHVYVSHVIQMHMNKEKASQNQVKPEETPLARSSRSPNGSTIPKNNPRDEKFYTVHFDVQAPVQPSAGMGDTSAGRQKIVSGNFLNLPTSTALPPGTQHLQYLHPQIAPRGAMPYPFPHLPYSRGHLAPAAALQQMPQQYMSSMGYAPRPGLPASLSAMMKTLHQLIPTQQQQQQQMWQYHVSQYQPRPDGTPPPPAAWHNMPSLRPTMAMLPPPAMPPQMELFCAPYQGGGWQPQQLRLM</sequence>
<proteinExistence type="predicted"/>
<reference evidence="2" key="1">
    <citation type="submission" date="2020-05" db="EMBL/GenBank/DDBJ databases">
        <title>WGS assembly of Panicum virgatum.</title>
        <authorList>
            <person name="Lovell J.T."/>
            <person name="Jenkins J."/>
            <person name="Shu S."/>
            <person name="Juenger T.E."/>
            <person name="Schmutz J."/>
        </authorList>
    </citation>
    <scope>NUCLEOTIDE SEQUENCE</scope>
    <source>
        <strain evidence="2">AP13</strain>
    </source>
</reference>
<dbReference type="Proteomes" id="UP000823388">
    <property type="component" value="Chromosome 1N"/>
</dbReference>
<evidence type="ECO:0000313" key="2">
    <source>
        <dbReference type="EMBL" id="KAG2648127.1"/>
    </source>
</evidence>
<feature type="compositionally biased region" description="Basic and acidic residues" evidence="1">
    <location>
        <begin position="423"/>
        <end position="437"/>
    </location>
</feature>
<evidence type="ECO:0000256" key="1">
    <source>
        <dbReference type="SAM" id="MobiDB-lite"/>
    </source>
</evidence>
<keyword evidence="3" id="KW-1185">Reference proteome</keyword>
<dbReference type="PANTHER" id="PTHR34792:SF1">
    <property type="entry name" value="OS02G0121500 PROTEIN"/>
    <property type="match status" value="1"/>
</dbReference>
<feature type="region of interest" description="Disordered" evidence="1">
    <location>
        <begin position="1"/>
        <end position="22"/>
    </location>
</feature>
<protein>
    <submittedName>
        <fullName evidence="2">Uncharacterized protein</fullName>
    </submittedName>
</protein>
<organism evidence="2 3">
    <name type="scientific">Panicum virgatum</name>
    <name type="common">Blackwell switchgrass</name>
    <dbReference type="NCBI Taxonomy" id="38727"/>
    <lineage>
        <taxon>Eukaryota</taxon>
        <taxon>Viridiplantae</taxon>
        <taxon>Streptophyta</taxon>
        <taxon>Embryophyta</taxon>
        <taxon>Tracheophyta</taxon>
        <taxon>Spermatophyta</taxon>
        <taxon>Magnoliopsida</taxon>
        <taxon>Liliopsida</taxon>
        <taxon>Poales</taxon>
        <taxon>Poaceae</taxon>
        <taxon>PACMAD clade</taxon>
        <taxon>Panicoideae</taxon>
        <taxon>Panicodae</taxon>
        <taxon>Paniceae</taxon>
        <taxon>Panicinae</taxon>
        <taxon>Panicum</taxon>
        <taxon>Panicum sect. Hiantes</taxon>
    </lineage>
</organism>
<feature type="compositionally biased region" description="Polar residues" evidence="1">
    <location>
        <begin position="281"/>
        <end position="297"/>
    </location>
</feature>
<accession>A0A8T0WPQ9</accession>
<dbReference type="AlphaFoldDB" id="A0A8T0WPQ9"/>
<dbReference type="InterPro" id="IPR040305">
    <property type="entry name" value="At1g75730-like"/>
</dbReference>
<feature type="region of interest" description="Disordered" evidence="1">
    <location>
        <begin position="423"/>
        <end position="456"/>
    </location>
</feature>
<feature type="compositionally biased region" description="Polar residues" evidence="1">
    <location>
        <begin position="439"/>
        <end position="452"/>
    </location>
</feature>